<dbReference type="PANTHER" id="PTHR42701">
    <property type="entry name" value="IMIDAZOLE GLYCEROL PHOSPHATE SYNTHASE SUBUNIT HISH"/>
    <property type="match status" value="1"/>
</dbReference>
<reference evidence="13 14" key="1">
    <citation type="submission" date="2019-02" db="EMBL/GenBank/DDBJ databases">
        <title>Deep-cultivation of Planctomycetes and their phenomic and genomic characterization uncovers novel biology.</title>
        <authorList>
            <person name="Wiegand S."/>
            <person name="Jogler M."/>
            <person name="Boedeker C."/>
            <person name="Pinto D."/>
            <person name="Vollmers J."/>
            <person name="Rivas-Marin E."/>
            <person name="Kohn T."/>
            <person name="Peeters S.H."/>
            <person name="Heuer A."/>
            <person name="Rast P."/>
            <person name="Oberbeckmann S."/>
            <person name="Bunk B."/>
            <person name="Jeske O."/>
            <person name="Meyerdierks A."/>
            <person name="Storesund J.E."/>
            <person name="Kallscheuer N."/>
            <person name="Luecker S."/>
            <person name="Lage O.M."/>
            <person name="Pohl T."/>
            <person name="Merkel B.J."/>
            <person name="Hornburger P."/>
            <person name="Mueller R.-W."/>
            <person name="Bruemmer F."/>
            <person name="Labrenz M."/>
            <person name="Spormann A.M."/>
            <person name="Op den Camp H."/>
            <person name="Overmann J."/>
            <person name="Amann R."/>
            <person name="Jetten M.S.M."/>
            <person name="Mascher T."/>
            <person name="Medema M.H."/>
            <person name="Devos D.P."/>
            <person name="Kaster A.-K."/>
            <person name="Ovreas L."/>
            <person name="Rohde M."/>
            <person name="Galperin M.Y."/>
            <person name="Jogler C."/>
        </authorList>
    </citation>
    <scope>NUCLEOTIDE SEQUENCE [LARGE SCALE GENOMIC DNA]</scope>
    <source>
        <strain evidence="13 14">Spb1</strain>
    </source>
</reference>
<dbReference type="InterPro" id="IPR029062">
    <property type="entry name" value="Class_I_gatase-like"/>
</dbReference>
<comment type="subcellular location">
    <subcellularLocation>
        <location evidence="10">Cytoplasm</location>
    </subcellularLocation>
</comment>
<feature type="active site" description="Nucleophile" evidence="10 11">
    <location>
        <position position="89"/>
    </location>
</feature>
<comment type="subunit">
    <text evidence="2 10">Heterodimer of HisH and HisF.</text>
</comment>
<feature type="active site" evidence="10 11">
    <location>
        <position position="195"/>
    </location>
</feature>
<dbReference type="Gene3D" id="3.40.50.880">
    <property type="match status" value="1"/>
</dbReference>
<dbReference type="NCBIfam" id="TIGR01855">
    <property type="entry name" value="IMP_synth_hisH"/>
    <property type="match status" value="1"/>
</dbReference>
<evidence type="ECO:0000256" key="7">
    <source>
        <dbReference type="ARBA" id="ARBA00023239"/>
    </source>
</evidence>
<keyword evidence="13" id="KW-0808">Transferase</keyword>
<comment type="function">
    <text evidence="10">IGPS catalyzes the conversion of PRFAR and glutamine to IGP, AICAR and glutamate. The HisH subunit catalyzes the hydrolysis of glutamine to glutamate and ammonia as part of the synthesis of IGP and AICAR. The resulting ammonia molecule is channeled to the active site of HisF.</text>
</comment>
<dbReference type="GO" id="GO:0016829">
    <property type="term" value="F:lyase activity"/>
    <property type="evidence" value="ECO:0007669"/>
    <property type="project" value="UniProtKB-KW"/>
</dbReference>
<dbReference type="Pfam" id="PF00117">
    <property type="entry name" value="GATase"/>
    <property type="match status" value="1"/>
</dbReference>
<evidence type="ECO:0000256" key="4">
    <source>
        <dbReference type="ARBA" id="ARBA00022801"/>
    </source>
</evidence>
<dbReference type="EC" id="3.5.1.2" evidence="10"/>
<evidence type="ECO:0000256" key="8">
    <source>
        <dbReference type="ARBA" id="ARBA00047838"/>
    </source>
</evidence>
<sequence>MIDKVAKDSEMIGIVDYGMGNLRSVQKGFEKVGSTAHIVSTPAEIAAADRLVLPGVGAFRDAISELKRLDLIPALKEHIAADKPFLGICLGLQMLFDVGYEDGEYQGLGIFRGSVRRFASREGLKIPHMGWNTIELKKAVPQLTGIPSDATFYFVHSYFVVPEDPSIIATTTTHGESFVSSVSRGNLLATQFHPEKSQNAGLRLLKNFARSMEGQGSTGNSHELPVVSAQ</sequence>
<dbReference type="PIRSF" id="PIRSF000495">
    <property type="entry name" value="Amidotransf_hisH"/>
    <property type="match status" value="1"/>
</dbReference>
<evidence type="ECO:0000256" key="1">
    <source>
        <dbReference type="ARBA" id="ARBA00005091"/>
    </source>
</evidence>
<keyword evidence="6 10" id="KW-0368">Histidine biosynthesis</keyword>
<evidence type="ECO:0000256" key="11">
    <source>
        <dbReference type="PIRSR" id="PIRSR000495-1"/>
    </source>
</evidence>
<dbReference type="EMBL" id="CP036299">
    <property type="protein sequence ID" value="QDV30963.1"/>
    <property type="molecule type" value="Genomic_DNA"/>
</dbReference>
<evidence type="ECO:0000256" key="9">
    <source>
        <dbReference type="ARBA" id="ARBA00049534"/>
    </source>
</evidence>
<gene>
    <name evidence="13" type="primary">hisH1</name>
    <name evidence="10" type="synonym">hisH</name>
    <name evidence="13" type="ORF">Spb1_28990</name>
</gene>
<feature type="active site" evidence="10 11">
    <location>
        <position position="193"/>
    </location>
</feature>
<evidence type="ECO:0000256" key="6">
    <source>
        <dbReference type="ARBA" id="ARBA00023102"/>
    </source>
</evidence>
<keyword evidence="13" id="KW-0328">Glycosyltransferase</keyword>
<evidence type="ECO:0000256" key="5">
    <source>
        <dbReference type="ARBA" id="ARBA00022962"/>
    </source>
</evidence>
<dbReference type="HAMAP" id="MF_00278">
    <property type="entry name" value="HisH"/>
    <property type="match status" value="1"/>
</dbReference>
<dbReference type="GO" id="GO:0004359">
    <property type="term" value="F:glutaminase activity"/>
    <property type="evidence" value="ECO:0007669"/>
    <property type="project" value="UniProtKB-EC"/>
</dbReference>
<dbReference type="PANTHER" id="PTHR42701:SF1">
    <property type="entry name" value="IMIDAZOLE GLYCEROL PHOSPHATE SYNTHASE SUBUNIT HISH"/>
    <property type="match status" value="1"/>
</dbReference>
<dbReference type="AlphaFoldDB" id="A0A518GQU1"/>
<dbReference type="PROSITE" id="PS51273">
    <property type="entry name" value="GATASE_TYPE_1"/>
    <property type="match status" value="1"/>
</dbReference>
<proteinExistence type="inferred from homology"/>
<keyword evidence="10" id="KW-0963">Cytoplasm</keyword>
<dbReference type="Proteomes" id="UP000315349">
    <property type="component" value="Chromosome"/>
</dbReference>
<dbReference type="KEGG" id="peh:Spb1_28990"/>
<dbReference type="UniPathway" id="UPA00031">
    <property type="reaction ID" value="UER00010"/>
</dbReference>
<keyword evidence="3 10" id="KW-0028">Amino-acid biosynthesis</keyword>
<evidence type="ECO:0000256" key="10">
    <source>
        <dbReference type="HAMAP-Rule" id="MF_00278"/>
    </source>
</evidence>
<dbReference type="SUPFAM" id="SSF52317">
    <property type="entry name" value="Class I glutamine amidotransferase-like"/>
    <property type="match status" value="1"/>
</dbReference>
<dbReference type="GO" id="GO:0005737">
    <property type="term" value="C:cytoplasm"/>
    <property type="evidence" value="ECO:0007669"/>
    <property type="project" value="UniProtKB-SubCell"/>
</dbReference>
<keyword evidence="7 10" id="KW-0456">Lyase</keyword>
<comment type="catalytic activity">
    <reaction evidence="9 10">
        <text>L-glutamine + H2O = L-glutamate + NH4(+)</text>
        <dbReference type="Rhea" id="RHEA:15889"/>
        <dbReference type="ChEBI" id="CHEBI:15377"/>
        <dbReference type="ChEBI" id="CHEBI:28938"/>
        <dbReference type="ChEBI" id="CHEBI:29985"/>
        <dbReference type="ChEBI" id="CHEBI:58359"/>
        <dbReference type="EC" id="3.5.1.2"/>
    </reaction>
</comment>
<dbReference type="EC" id="4.3.2.10" evidence="10"/>
<dbReference type="InterPro" id="IPR017926">
    <property type="entry name" value="GATASE"/>
</dbReference>
<comment type="catalytic activity">
    <reaction evidence="8 10">
        <text>5-[(5-phospho-1-deoxy-D-ribulos-1-ylimino)methylamino]-1-(5-phospho-beta-D-ribosyl)imidazole-4-carboxamide + L-glutamine = D-erythro-1-(imidazol-4-yl)glycerol 3-phosphate + 5-amino-1-(5-phospho-beta-D-ribosyl)imidazole-4-carboxamide + L-glutamate + H(+)</text>
        <dbReference type="Rhea" id="RHEA:24793"/>
        <dbReference type="ChEBI" id="CHEBI:15378"/>
        <dbReference type="ChEBI" id="CHEBI:29985"/>
        <dbReference type="ChEBI" id="CHEBI:58278"/>
        <dbReference type="ChEBI" id="CHEBI:58359"/>
        <dbReference type="ChEBI" id="CHEBI:58475"/>
        <dbReference type="ChEBI" id="CHEBI:58525"/>
        <dbReference type="EC" id="4.3.2.10"/>
    </reaction>
</comment>
<dbReference type="CDD" id="cd01748">
    <property type="entry name" value="GATase1_IGP_Synthase"/>
    <property type="match status" value="1"/>
</dbReference>
<organism evidence="13 14">
    <name type="scientific">Planctopirus ephydatiae</name>
    <dbReference type="NCBI Taxonomy" id="2528019"/>
    <lineage>
        <taxon>Bacteria</taxon>
        <taxon>Pseudomonadati</taxon>
        <taxon>Planctomycetota</taxon>
        <taxon>Planctomycetia</taxon>
        <taxon>Planctomycetales</taxon>
        <taxon>Planctomycetaceae</taxon>
        <taxon>Planctopirus</taxon>
    </lineage>
</organism>
<keyword evidence="14" id="KW-1185">Reference proteome</keyword>
<dbReference type="InterPro" id="IPR010139">
    <property type="entry name" value="Imidazole-glycPsynth_HisH"/>
</dbReference>
<evidence type="ECO:0000313" key="13">
    <source>
        <dbReference type="EMBL" id="QDV30963.1"/>
    </source>
</evidence>
<name>A0A518GQU1_9PLAN</name>
<feature type="domain" description="Glutamine amidotransferase" evidence="12">
    <location>
        <begin position="14"/>
        <end position="209"/>
    </location>
</feature>
<accession>A0A518GQU1</accession>
<evidence type="ECO:0000256" key="3">
    <source>
        <dbReference type="ARBA" id="ARBA00022605"/>
    </source>
</evidence>
<comment type="pathway">
    <text evidence="1 10">Amino-acid biosynthesis; L-histidine biosynthesis; L-histidine from 5-phospho-alpha-D-ribose 1-diphosphate: step 5/9.</text>
</comment>
<dbReference type="GO" id="GO:0000105">
    <property type="term" value="P:L-histidine biosynthetic process"/>
    <property type="evidence" value="ECO:0007669"/>
    <property type="project" value="UniProtKB-UniRule"/>
</dbReference>
<evidence type="ECO:0000259" key="12">
    <source>
        <dbReference type="Pfam" id="PF00117"/>
    </source>
</evidence>
<keyword evidence="4 10" id="KW-0378">Hydrolase</keyword>
<evidence type="ECO:0000256" key="2">
    <source>
        <dbReference type="ARBA" id="ARBA00011152"/>
    </source>
</evidence>
<dbReference type="GO" id="GO:0000107">
    <property type="term" value="F:imidazoleglycerol-phosphate synthase activity"/>
    <property type="evidence" value="ECO:0007669"/>
    <property type="project" value="UniProtKB-UniRule"/>
</dbReference>
<protein>
    <recommendedName>
        <fullName evidence="10">Imidazole glycerol phosphate synthase subunit HisH</fullName>
        <ecNumber evidence="10">4.3.2.10</ecNumber>
    </recommendedName>
    <alternativeName>
        <fullName evidence="10">IGP synthase glutaminase subunit</fullName>
        <ecNumber evidence="10">3.5.1.2</ecNumber>
    </alternativeName>
    <alternativeName>
        <fullName evidence="10">IGP synthase subunit HisH</fullName>
    </alternativeName>
    <alternativeName>
        <fullName evidence="10">ImGP synthase subunit HisH</fullName>
        <shortName evidence="10">IGPS subunit HisH</shortName>
    </alternativeName>
</protein>
<evidence type="ECO:0000313" key="14">
    <source>
        <dbReference type="Proteomes" id="UP000315349"/>
    </source>
</evidence>
<keyword evidence="5 10" id="KW-0315">Glutamine amidotransferase</keyword>